<comment type="caution">
    <text evidence="2">The sequence shown here is derived from an EMBL/GenBank/DDBJ whole genome shotgun (WGS) entry which is preliminary data.</text>
</comment>
<reference evidence="2" key="1">
    <citation type="submission" date="2021-05" db="EMBL/GenBank/DDBJ databases">
        <title>The genome of the haptophyte Pavlova lutheri (Diacronema luteri, Pavlovales) - a model for lipid biosynthesis in eukaryotic algae.</title>
        <authorList>
            <person name="Hulatt C.J."/>
            <person name="Posewitz M.C."/>
        </authorList>
    </citation>
    <scope>NUCLEOTIDE SEQUENCE</scope>
    <source>
        <strain evidence="2">NIVA-4/92</strain>
    </source>
</reference>
<gene>
    <name evidence="2" type="ORF">KFE25_002749</name>
    <name evidence="3" type="ORF">KFE25_002755</name>
</gene>
<protein>
    <submittedName>
        <fullName evidence="2">Uncharacterized protein</fullName>
    </submittedName>
</protein>
<sequence length="183" mass="19242">MYLPAWALGLATGGGNCLLSASGVKPPTADIPPPQATDEIPSSSAAFVESSDRTKAQAEATAESPAQSTHVNPPLDDFTQAVRTLIDWPWVPSPPPPAPPRLPPRAAQAPPLEPLEPPEPEPEPLSFDLPLTTPLAIGAPSRALVANKSPEEPPRRKSGRALTVVSSASEQSHLGFKRAKHNK</sequence>
<evidence type="ECO:0000313" key="4">
    <source>
        <dbReference type="Proteomes" id="UP000751190"/>
    </source>
</evidence>
<evidence type="ECO:0000256" key="1">
    <source>
        <dbReference type="SAM" id="MobiDB-lite"/>
    </source>
</evidence>
<dbReference type="EMBL" id="JAGTXO010000010">
    <property type="protein sequence ID" value="KAG8465448.1"/>
    <property type="molecule type" value="Genomic_DNA"/>
</dbReference>
<feature type="region of interest" description="Disordered" evidence="1">
    <location>
        <begin position="22"/>
        <end position="183"/>
    </location>
</feature>
<accession>A0A8J6C8J0</accession>
<keyword evidence="4" id="KW-1185">Reference proteome</keyword>
<proteinExistence type="predicted"/>
<dbReference type="EMBL" id="JAGTXO010000010">
    <property type="protein sequence ID" value="KAG8465442.1"/>
    <property type="molecule type" value="Genomic_DNA"/>
</dbReference>
<name>A0A8J6C8J0_DIALT</name>
<feature type="compositionally biased region" description="Pro residues" evidence="1">
    <location>
        <begin position="91"/>
        <end position="103"/>
    </location>
</feature>
<dbReference type="AlphaFoldDB" id="A0A8J6C8J0"/>
<evidence type="ECO:0000313" key="3">
    <source>
        <dbReference type="EMBL" id="KAG8465448.1"/>
    </source>
</evidence>
<organism evidence="2 4">
    <name type="scientific">Diacronema lutheri</name>
    <name type="common">Unicellular marine alga</name>
    <name type="synonym">Monochrysis lutheri</name>
    <dbReference type="NCBI Taxonomy" id="2081491"/>
    <lineage>
        <taxon>Eukaryota</taxon>
        <taxon>Haptista</taxon>
        <taxon>Haptophyta</taxon>
        <taxon>Pavlovophyceae</taxon>
        <taxon>Pavlovales</taxon>
        <taxon>Pavlovaceae</taxon>
        <taxon>Diacronema</taxon>
    </lineage>
</organism>
<dbReference type="Proteomes" id="UP000751190">
    <property type="component" value="Unassembled WGS sequence"/>
</dbReference>
<evidence type="ECO:0000313" key="2">
    <source>
        <dbReference type="EMBL" id="KAG8465442.1"/>
    </source>
</evidence>